<reference evidence="1 2" key="1">
    <citation type="submission" date="2012-11" db="EMBL/GenBank/DDBJ databases">
        <authorList>
            <person name="Huguet-Tapia J.C."/>
            <person name="Durkin A.S."/>
            <person name="Pettis G.S."/>
            <person name="Badger J.H."/>
        </authorList>
    </citation>
    <scope>NUCLEOTIDE SEQUENCE [LARGE SCALE GENOMIC DNA]</scope>
    <source>
        <strain evidence="1 2">91-03</strain>
    </source>
</reference>
<sequence length="46" mass="5037">MPPGASSFRTTCVSARIRTVPTGRRGLSAWCAGCRSEGDLSIRRRR</sequence>
<evidence type="ECO:0000313" key="2">
    <source>
        <dbReference type="Proteomes" id="UP000010411"/>
    </source>
</evidence>
<gene>
    <name evidence="1" type="ORF">STRIP9103_04603</name>
</gene>
<comment type="caution">
    <text evidence="1">The sequence shown here is derived from an EMBL/GenBank/DDBJ whole genome shotgun (WGS) entry which is preliminary data.</text>
</comment>
<organism evidence="1 2">
    <name type="scientific">Streptomyces ipomoeae 91-03</name>
    <dbReference type="NCBI Taxonomy" id="698759"/>
    <lineage>
        <taxon>Bacteria</taxon>
        <taxon>Bacillati</taxon>
        <taxon>Actinomycetota</taxon>
        <taxon>Actinomycetes</taxon>
        <taxon>Kitasatosporales</taxon>
        <taxon>Streptomycetaceae</taxon>
        <taxon>Streptomyces</taxon>
    </lineage>
</organism>
<dbReference type="AlphaFoldDB" id="L1L0H6"/>
<evidence type="ECO:0000313" key="1">
    <source>
        <dbReference type="EMBL" id="EKX66269.1"/>
    </source>
</evidence>
<dbReference type="PATRIC" id="fig|698759.3.peg.3180"/>
<keyword evidence="2" id="KW-1185">Reference proteome</keyword>
<dbReference type="Proteomes" id="UP000010411">
    <property type="component" value="Unassembled WGS sequence"/>
</dbReference>
<dbReference type="EMBL" id="AEJC01000235">
    <property type="protein sequence ID" value="EKX66269.1"/>
    <property type="molecule type" value="Genomic_DNA"/>
</dbReference>
<name>L1L0H6_9ACTN</name>
<accession>L1L0H6</accession>
<protein>
    <submittedName>
        <fullName evidence="1">Uncharacterized protein</fullName>
    </submittedName>
</protein>
<proteinExistence type="predicted"/>